<dbReference type="AlphaFoldDB" id="T0J399"/>
<dbReference type="PATRIC" id="fig|1331060.3.peg.1527"/>
<keyword evidence="2" id="KW-1185">Reference proteome</keyword>
<name>T0J399_9SPHN</name>
<organism evidence="1 2">
    <name type="scientific">Sphingobium lactosutens DS20</name>
    <dbReference type="NCBI Taxonomy" id="1331060"/>
    <lineage>
        <taxon>Bacteria</taxon>
        <taxon>Pseudomonadati</taxon>
        <taxon>Pseudomonadota</taxon>
        <taxon>Alphaproteobacteria</taxon>
        <taxon>Sphingomonadales</taxon>
        <taxon>Sphingomonadaceae</taxon>
        <taxon>Sphingobium</taxon>
    </lineage>
</organism>
<dbReference type="EMBL" id="ATDP01000076">
    <property type="protein sequence ID" value="EQB16424.1"/>
    <property type="molecule type" value="Genomic_DNA"/>
</dbReference>
<evidence type="ECO:0000313" key="2">
    <source>
        <dbReference type="Proteomes" id="UP000015531"/>
    </source>
</evidence>
<evidence type="ECO:0000313" key="1">
    <source>
        <dbReference type="EMBL" id="EQB16424.1"/>
    </source>
</evidence>
<dbReference type="eggNOG" id="ENOG5030VGH">
    <property type="taxonomic scope" value="Bacteria"/>
</dbReference>
<dbReference type="Proteomes" id="UP000015531">
    <property type="component" value="Unassembled WGS sequence"/>
</dbReference>
<proteinExistence type="predicted"/>
<sequence>MFVSITAGAMHVIDIAQTSAELHRIPAIFEGGIRGAY</sequence>
<comment type="caution">
    <text evidence="1">The sequence shown here is derived from an EMBL/GenBank/DDBJ whole genome shotgun (WGS) entry which is preliminary data.</text>
</comment>
<protein>
    <submittedName>
        <fullName evidence="1">Uncharacterized protein</fullName>
    </submittedName>
</protein>
<reference evidence="1 2" key="1">
    <citation type="journal article" date="2013" name="Genome Announc.">
        <title>Draft Genome Sequence of Sphingobium lactosutens Strain DS20T, Isolated from a Hexachlorocyclohexane Dumpsite.</title>
        <authorList>
            <person name="Kumar R."/>
            <person name="Dwivedi V."/>
            <person name="Negi V."/>
            <person name="Khurana J.P."/>
            <person name="Lal R."/>
        </authorList>
    </citation>
    <scope>NUCLEOTIDE SEQUENCE [LARGE SCALE GENOMIC DNA]</scope>
    <source>
        <strain evidence="1 2">DS20</strain>
    </source>
</reference>
<gene>
    <name evidence="1" type="ORF">RLDS_08050</name>
</gene>
<accession>T0J399</accession>